<evidence type="ECO:0000256" key="3">
    <source>
        <dbReference type="ARBA" id="ARBA00022840"/>
    </source>
</evidence>
<dbReference type="InterPro" id="IPR017911">
    <property type="entry name" value="MacB-like_ATP-bd"/>
</dbReference>
<dbReference type="FunFam" id="3.40.50.300:FF:000032">
    <property type="entry name" value="Export ABC transporter ATP-binding protein"/>
    <property type="match status" value="1"/>
</dbReference>
<evidence type="ECO:0000313" key="6">
    <source>
        <dbReference type="Proteomes" id="UP000321408"/>
    </source>
</evidence>
<evidence type="ECO:0000313" key="5">
    <source>
        <dbReference type="EMBL" id="QEE16764.1"/>
    </source>
</evidence>
<dbReference type="GO" id="GO:0022857">
    <property type="term" value="F:transmembrane transporter activity"/>
    <property type="evidence" value="ECO:0007669"/>
    <property type="project" value="TreeGrafter"/>
</dbReference>
<dbReference type="Gene3D" id="3.40.50.300">
    <property type="entry name" value="P-loop containing nucleotide triphosphate hydrolases"/>
    <property type="match status" value="1"/>
</dbReference>
<dbReference type="Proteomes" id="UP000321408">
    <property type="component" value="Chromosome"/>
</dbReference>
<reference evidence="5 6" key="2">
    <citation type="journal article" date="2024" name="Int. J. Syst. Evol. Microbiol.">
        <title>Promethearchaeum syntrophicum gen. nov., sp. nov., an anaerobic, obligately syntrophic archaeon, the first isolate of the lineage 'Asgard' archaea, and proposal of the new archaeal phylum Promethearchaeota phyl. nov. and kingdom Promethearchaeati regn. nov.</title>
        <authorList>
            <person name="Imachi H."/>
            <person name="Nobu M.K."/>
            <person name="Kato S."/>
            <person name="Takaki Y."/>
            <person name="Miyazaki M."/>
            <person name="Miyata M."/>
            <person name="Ogawara M."/>
            <person name="Saito Y."/>
            <person name="Sakai S."/>
            <person name="Tahara Y.O."/>
            <person name="Takano Y."/>
            <person name="Tasumi E."/>
            <person name="Uematsu K."/>
            <person name="Yoshimura T."/>
            <person name="Itoh T."/>
            <person name="Ohkuma M."/>
            <person name="Takai K."/>
        </authorList>
    </citation>
    <scope>NUCLEOTIDE SEQUENCE [LARGE SCALE GENOMIC DNA]</scope>
    <source>
        <strain evidence="5 6">MK-D1</strain>
    </source>
</reference>
<dbReference type="InterPro" id="IPR003593">
    <property type="entry name" value="AAA+_ATPase"/>
</dbReference>
<dbReference type="InterPro" id="IPR003439">
    <property type="entry name" value="ABC_transporter-like_ATP-bd"/>
</dbReference>
<accession>A0A5B9DC65</accession>
<dbReference type="InterPro" id="IPR015854">
    <property type="entry name" value="ABC_transpr_LolD-like"/>
</dbReference>
<dbReference type="GO" id="GO:0016887">
    <property type="term" value="F:ATP hydrolysis activity"/>
    <property type="evidence" value="ECO:0007669"/>
    <property type="project" value="InterPro"/>
</dbReference>
<keyword evidence="2" id="KW-0547">Nucleotide-binding</keyword>
<evidence type="ECO:0000256" key="2">
    <source>
        <dbReference type="ARBA" id="ARBA00022741"/>
    </source>
</evidence>
<dbReference type="RefSeq" id="WP_147663697.1">
    <property type="nucleotide sequence ID" value="NZ_CP042905.2"/>
</dbReference>
<keyword evidence="6" id="KW-1185">Reference proteome</keyword>
<dbReference type="OrthoDB" id="44250at2157"/>
<dbReference type="AlphaFoldDB" id="A0A5B9DC65"/>
<dbReference type="GO" id="GO:0098796">
    <property type="term" value="C:membrane protein complex"/>
    <property type="evidence" value="ECO:0007669"/>
    <property type="project" value="UniProtKB-ARBA"/>
</dbReference>
<protein>
    <submittedName>
        <fullName evidence="5">ABC transporter ATP-binding protein</fullName>
    </submittedName>
</protein>
<proteinExistence type="predicted"/>
<dbReference type="CDD" id="cd03255">
    <property type="entry name" value="ABC_MJ0796_LolCDE_FtsE"/>
    <property type="match status" value="1"/>
</dbReference>
<keyword evidence="1" id="KW-0813">Transport</keyword>
<evidence type="ECO:0000259" key="4">
    <source>
        <dbReference type="PROSITE" id="PS50893"/>
    </source>
</evidence>
<dbReference type="PROSITE" id="PS50893">
    <property type="entry name" value="ABC_TRANSPORTER_2"/>
    <property type="match status" value="1"/>
</dbReference>
<dbReference type="GO" id="GO:0005524">
    <property type="term" value="F:ATP binding"/>
    <property type="evidence" value="ECO:0007669"/>
    <property type="project" value="UniProtKB-KW"/>
</dbReference>
<organism evidence="5 6">
    <name type="scientific">Promethearchaeum syntrophicum</name>
    <dbReference type="NCBI Taxonomy" id="2594042"/>
    <lineage>
        <taxon>Archaea</taxon>
        <taxon>Promethearchaeati</taxon>
        <taxon>Promethearchaeota</taxon>
        <taxon>Promethearchaeia</taxon>
        <taxon>Promethearchaeales</taxon>
        <taxon>Promethearchaeaceae</taxon>
        <taxon>Promethearchaeum</taxon>
    </lineage>
</organism>
<name>A0A5B9DC65_9ARCH</name>
<keyword evidence="3 5" id="KW-0067">ATP-binding</keyword>
<reference evidence="5 6" key="1">
    <citation type="journal article" date="2020" name="Nature">
        <title>Isolation of an archaeon at the prokaryote-eukaryote interface.</title>
        <authorList>
            <person name="Imachi H."/>
            <person name="Nobu M.K."/>
            <person name="Nakahara N."/>
            <person name="Morono Y."/>
            <person name="Ogawara M."/>
            <person name="Takaki Y."/>
            <person name="Takano Y."/>
            <person name="Uematsu K."/>
            <person name="Ikuta T."/>
            <person name="Ito M."/>
            <person name="Matsui Y."/>
            <person name="Miyazaki M."/>
            <person name="Murata K."/>
            <person name="Saito Y."/>
            <person name="Sakai S."/>
            <person name="Song C."/>
            <person name="Tasumi E."/>
            <person name="Yamanaka Y."/>
            <person name="Yamaguchi T."/>
            <person name="Kamagata Y."/>
            <person name="Tamaki H."/>
            <person name="Takai K."/>
        </authorList>
    </citation>
    <scope>NUCLEOTIDE SEQUENCE [LARGE SCALE GENOMIC DNA]</scope>
    <source>
        <strain evidence="5 6">MK-D1</strain>
    </source>
</reference>
<dbReference type="Pfam" id="PF00005">
    <property type="entry name" value="ABC_tran"/>
    <property type="match status" value="1"/>
</dbReference>
<dbReference type="SMART" id="SM00382">
    <property type="entry name" value="AAA"/>
    <property type="match status" value="1"/>
</dbReference>
<gene>
    <name evidence="5" type="ORF">DSAG12_02594</name>
</gene>
<dbReference type="KEGG" id="psyt:DSAG12_02594"/>
<dbReference type="PANTHER" id="PTHR24220">
    <property type="entry name" value="IMPORT ATP-BINDING PROTEIN"/>
    <property type="match status" value="1"/>
</dbReference>
<dbReference type="SUPFAM" id="SSF52540">
    <property type="entry name" value="P-loop containing nucleoside triphosphate hydrolases"/>
    <property type="match status" value="1"/>
</dbReference>
<evidence type="ECO:0000256" key="1">
    <source>
        <dbReference type="ARBA" id="ARBA00022448"/>
    </source>
</evidence>
<dbReference type="InterPro" id="IPR027417">
    <property type="entry name" value="P-loop_NTPase"/>
</dbReference>
<dbReference type="GO" id="GO:0005886">
    <property type="term" value="C:plasma membrane"/>
    <property type="evidence" value="ECO:0007669"/>
    <property type="project" value="TreeGrafter"/>
</dbReference>
<dbReference type="EMBL" id="CP042905">
    <property type="protein sequence ID" value="QEE16764.1"/>
    <property type="molecule type" value="Genomic_DNA"/>
</dbReference>
<sequence length="260" mass="28294">MSIKNEILKNEIENQQILSISDLHKTYDTGKSNEVKVLRGVSLEMRKGDFFTLMGPSGCGKSTLLNIVGGLTKQNCGSVKINGIELDSLKDNALSELRNLHIGWVFQSFGLIDNLTALENVMIPLDLANVEDSVAKQTGLELLKRVGLEDRADHFPDGLSGGQNQRTAIARALANDPEVILADEPTGNLDTSTGLEIIELFKELASQGKTILMVTHDVALAHAAQKVFILRNGVVAEETKDPALNGTQKHKAEIKTEKEI</sequence>
<dbReference type="GeneID" id="41330578"/>
<feature type="domain" description="ABC transporter" evidence="4">
    <location>
        <begin position="18"/>
        <end position="257"/>
    </location>
</feature>